<evidence type="ECO:0000313" key="2">
    <source>
        <dbReference type="Proteomes" id="UP000188637"/>
    </source>
</evidence>
<sequence length="331" mass="36439">MKIQYLDMLNQFEKILLGRGFNENDANVAATIFAQNSLDGVYSHGINRFIRAIDNVDKGIINPNVTPVCELSFGAIEKWNGQQGFGPLGAKKAMDKACLIANDFGVGIVALGNNNHWMRGGTYGLQACDKGCIAICWSNTMPNMPAWGGIERKIGNNPLILAVPRSNGEHIMVDCAMSQFSYGKMEEAKLKGELLPVYGGYDTQGNLTTDPAEIEKSWRTLPMGYWKGSGISILLDLITKILTNGNSVAEIGKLSEEAGLSQVMIAINPTCLNNQYEIDKIIEDFIVDLKTSTPIDKDVFYPSERSINIRKRNTLEGIPVTLEIWNKILSL</sequence>
<keyword evidence="2" id="KW-1185">Reference proteome</keyword>
<gene>
    <name evidence="1" type="ORF">AN640_03095</name>
</gene>
<dbReference type="Proteomes" id="UP000188637">
    <property type="component" value="Unassembled WGS sequence"/>
</dbReference>
<name>A0ACC8X7T9_9FIRM</name>
<protein>
    <submittedName>
        <fullName evidence="1">2,3-diketo-L-gulonate reductase</fullName>
    </submittedName>
</protein>
<comment type="caution">
    <text evidence="1">The sequence shown here is derived from an EMBL/GenBank/DDBJ whole genome shotgun (WGS) entry which is preliminary data.</text>
</comment>
<dbReference type="EMBL" id="LJHD01000316">
    <property type="protein sequence ID" value="ONI37637.1"/>
    <property type="molecule type" value="Genomic_DNA"/>
</dbReference>
<evidence type="ECO:0000313" key="1">
    <source>
        <dbReference type="EMBL" id="ONI37637.1"/>
    </source>
</evidence>
<organism evidence="1 2">
    <name type="scientific">Candidatus Epulonipiscium fishelsonii</name>
    <dbReference type="NCBI Taxonomy" id="77094"/>
    <lineage>
        <taxon>Bacteria</taxon>
        <taxon>Bacillati</taxon>
        <taxon>Bacillota</taxon>
        <taxon>Clostridia</taxon>
        <taxon>Lachnospirales</taxon>
        <taxon>Lachnospiraceae</taxon>
        <taxon>Candidatus Epulonipiscium</taxon>
    </lineage>
</organism>
<reference evidence="1" key="1">
    <citation type="submission" date="2016-08" db="EMBL/GenBank/DDBJ databases">
        <authorList>
            <person name="Ngugi D.K."/>
            <person name="Miyake S."/>
            <person name="Stingl U."/>
        </authorList>
    </citation>
    <scope>NUCLEOTIDE SEQUENCE</scope>
    <source>
        <strain evidence="1">SCG-D08WGA-EpuloA1</strain>
    </source>
</reference>
<accession>A0ACC8X7T9</accession>
<proteinExistence type="predicted"/>